<dbReference type="EMBL" id="CP059435">
    <property type="protein sequence ID" value="QMS59923.1"/>
    <property type="molecule type" value="Genomic_DNA"/>
</dbReference>
<keyword evidence="3 5" id="KW-1133">Transmembrane helix</keyword>
<evidence type="ECO:0000256" key="5">
    <source>
        <dbReference type="SAM" id="Phobius"/>
    </source>
</evidence>
<evidence type="ECO:0000256" key="4">
    <source>
        <dbReference type="ARBA" id="ARBA00023136"/>
    </source>
</evidence>
<keyword evidence="4 5" id="KW-0472">Membrane</keyword>
<dbReference type="InterPro" id="IPR007430">
    <property type="entry name" value="VirB8"/>
</dbReference>
<dbReference type="Pfam" id="PF04335">
    <property type="entry name" value="VirB8"/>
    <property type="match status" value="1"/>
</dbReference>
<feature type="transmembrane region" description="Helical" evidence="5">
    <location>
        <begin position="28"/>
        <end position="49"/>
    </location>
</feature>
<evidence type="ECO:0000259" key="6">
    <source>
        <dbReference type="Pfam" id="PF04335"/>
    </source>
</evidence>
<dbReference type="InterPro" id="IPR032710">
    <property type="entry name" value="NTF2-like_dom_sf"/>
</dbReference>
<name>A0A974MUX7_CAMFE</name>
<keyword evidence="2 5" id="KW-0812">Transmembrane</keyword>
<evidence type="ECO:0000313" key="8">
    <source>
        <dbReference type="Proteomes" id="UP000514628"/>
    </source>
</evidence>
<dbReference type="GO" id="GO:0016020">
    <property type="term" value="C:membrane"/>
    <property type="evidence" value="ECO:0007669"/>
    <property type="project" value="UniProtKB-SubCell"/>
</dbReference>
<dbReference type="GO" id="GO:0030255">
    <property type="term" value="P:protein secretion by the type IV secretion system"/>
    <property type="evidence" value="ECO:0007669"/>
    <property type="project" value="InterPro"/>
</dbReference>
<keyword evidence="7" id="KW-0614">Plasmid</keyword>
<accession>A0A974MUX7</accession>
<evidence type="ECO:0000256" key="2">
    <source>
        <dbReference type="ARBA" id="ARBA00022692"/>
    </source>
</evidence>
<reference evidence="8" key="1">
    <citation type="submission" date="2020-07" db="EMBL/GenBank/DDBJ databases">
        <title>A comparison of fourteen fully characterised mammalian-associated Campylobacter fetus isolates suggests a mechanism by which bovine-adapted biotypes have evolved high genomic plasticity.</title>
        <authorList>
            <person name="Nadin-Davis S.A."/>
            <person name="Chmara J.T."/>
            <person name="Carillo C."/>
            <person name="Amoako K."/>
            <person name="Goji N."/>
            <person name="Duceppe M.-O."/>
            <person name="Devenish J."/>
        </authorList>
    </citation>
    <scope>NUCLEOTIDE SEQUENCE [LARGE SCALE GENOMIC DNA]</scope>
    <source>
        <strain evidence="8">CFViADRI1362</strain>
        <plasmid evidence="8">pcfviadri1362_p3</plasmid>
    </source>
</reference>
<dbReference type="CDD" id="cd16424">
    <property type="entry name" value="VirB8"/>
    <property type="match status" value="1"/>
</dbReference>
<proteinExistence type="predicted"/>
<dbReference type="Gene3D" id="3.10.450.230">
    <property type="entry name" value="VirB8 protein"/>
    <property type="match status" value="1"/>
</dbReference>
<dbReference type="Proteomes" id="UP000514628">
    <property type="component" value="Plasmid pCFViADRI1362_P3"/>
</dbReference>
<organism evidence="7 8">
    <name type="scientific">Campylobacter fetus</name>
    <dbReference type="NCBI Taxonomy" id="196"/>
    <lineage>
        <taxon>Bacteria</taxon>
        <taxon>Pseudomonadati</taxon>
        <taxon>Campylobacterota</taxon>
        <taxon>Epsilonproteobacteria</taxon>
        <taxon>Campylobacterales</taxon>
        <taxon>Campylobacteraceae</taxon>
        <taxon>Campylobacter</taxon>
    </lineage>
</organism>
<feature type="domain" description="Bacterial virulence protein VirB8" evidence="6">
    <location>
        <begin position="11"/>
        <end position="220"/>
    </location>
</feature>
<geneLocation type="plasmid" evidence="8">
    <name>pcfviadri1362_p3</name>
</geneLocation>
<dbReference type="RefSeq" id="WP_065843581.1">
    <property type="nucleotide sequence ID" value="NZ_CP059435.1"/>
</dbReference>
<dbReference type="InterPro" id="IPR026264">
    <property type="entry name" value="VirB8/PtlE"/>
</dbReference>
<evidence type="ECO:0000256" key="3">
    <source>
        <dbReference type="ARBA" id="ARBA00022989"/>
    </source>
</evidence>
<sequence length="223" mass="25500">MSKEYDKQKSMEYEASIRYLVEKSNRRAWLIAFLSFMVAILSIVAVALLTPLKSVEPYVIRVNDTTGVVDIITSVKREDLLQNEALDKYFVSTYIKTREGYYYDLLQQDYVKTQILSSPKVAEEYVALYSGDKARNEILKNKFEVKVHINSVVLGESAGVKTATIRFKEETIDLSSKASNMASKIATLSYDYSPDDLVQEQERLENPLGFKVLTYRIDMEIGK</sequence>
<evidence type="ECO:0000313" key="7">
    <source>
        <dbReference type="EMBL" id="QMS59923.1"/>
    </source>
</evidence>
<dbReference type="PIRSF" id="PIRSF003299">
    <property type="entry name" value="VirB8_PtlE"/>
    <property type="match status" value="1"/>
</dbReference>
<comment type="subcellular location">
    <subcellularLocation>
        <location evidence="1">Membrane</location>
        <topology evidence="1">Single-pass membrane protein</topology>
    </subcellularLocation>
</comment>
<gene>
    <name evidence="7" type="ORF">GZ989_011605</name>
</gene>
<dbReference type="SUPFAM" id="SSF54427">
    <property type="entry name" value="NTF2-like"/>
    <property type="match status" value="1"/>
</dbReference>
<protein>
    <submittedName>
        <fullName evidence="7">Type IV secretion system protein</fullName>
    </submittedName>
</protein>
<evidence type="ECO:0000256" key="1">
    <source>
        <dbReference type="ARBA" id="ARBA00004167"/>
    </source>
</evidence>
<dbReference type="AlphaFoldDB" id="A0A974MUX7"/>